<organism evidence="1 2">
    <name type="scientific">Acipenser ruthenus</name>
    <name type="common">Sterlet sturgeon</name>
    <dbReference type="NCBI Taxonomy" id="7906"/>
    <lineage>
        <taxon>Eukaryota</taxon>
        <taxon>Metazoa</taxon>
        <taxon>Chordata</taxon>
        <taxon>Craniata</taxon>
        <taxon>Vertebrata</taxon>
        <taxon>Euteleostomi</taxon>
        <taxon>Actinopterygii</taxon>
        <taxon>Chondrostei</taxon>
        <taxon>Acipenseriformes</taxon>
        <taxon>Acipenseridae</taxon>
        <taxon>Acipenser</taxon>
    </lineage>
</organism>
<gene>
    <name evidence="1" type="ORF">EOD39_11294</name>
</gene>
<dbReference type="AlphaFoldDB" id="A0A444UPC2"/>
<comment type="caution">
    <text evidence="1">The sequence shown here is derived from an EMBL/GenBank/DDBJ whole genome shotgun (WGS) entry which is preliminary data.</text>
</comment>
<name>A0A444UPC2_ACIRT</name>
<keyword evidence="2" id="KW-1185">Reference proteome</keyword>
<evidence type="ECO:0000313" key="1">
    <source>
        <dbReference type="EMBL" id="RXM37017.1"/>
    </source>
</evidence>
<reference evidence="1 2" key="1">
    <citation type="submission" date="2019-01" db="EMBL/GenBank/DDBJ databases">
        <title>Draft Genome and Complete Hox-Cluster Characterization of the Sterlet Sturgeon (Acipenser ruthenus).</title>
        <authorList>
            <person name="Wei Q."/>
        </authorList>
    </citation>
    <scope>NUCLEOTIDE SEQUENCE [LARGE SCALE GENOMIC DNA]</scope>
    <source>
        <strain evidence="1">WHYD16114868_AA</strain>
        <tissue evidence="1">Blood</tissue>
    </source>
</reference>
<dbReference type="EMBL" id="SCEB01214140">
    <property type="protein sequence ID" value="RXM37017.1"/>
    <property type="molecule type" value="Genomic_DNA"/>
</dbReference>
<sequence length="79" mass="8870">MVLRTSDTGSWQVSQMDQKVEDILNILTEQFRPHQEQQQKPVLLSTKAAAMKCQGCSFDKGEGCRCEELSSSFSSKLQS</sequence>
<evidence type="ECO:0000313" key="2">
    <source>
        <dbReference type="Proteomes" id="UP000289886"/>
    </source>
</evidence>
<dbReference type="Proteomes" id="UP000289886">
    <property type="component" value="Unassembled WGS sequence"/>
</dbReference>
<proteinExistence type="predicted"/>
<accession>A0A444UPC2</accession>
<protein>
    <submittedName>
        <fullName evidence="1">Uncharacterized protein</fullName>
    </submittedName>
</protein>